<dbReference type="PANTHER" id="PTHR39084">
    <property type="entry name" value="MEMBRANE PROTEIN-RELATED"/>
    <property type="match status" value="1"/>
</dbReference>
<keyword evidence="1" id="KW-0812">Transmembrane</keyword>
<feature type="domain" description="DUF4010" evidence="3">
    <location>
        <begin position="191"/>
        <end position="400"/>
    </location>
</feature>
<feature type="transmembrane region" description="Helical" evidence="1">
    <location>
        <begin position="211"/>
        <end position="233"/>
    </location>
</feature>
<feature type="transmembrane region" description="Helical" evidence="1">
    <location>
        <begin position="404"/>
        <end position="427"/>
    </location>
</feature>
<feature type="transmembrane region" description="Helical" evidence="1">
    <location>
        <begin position="46"/>
        <end position="63"/>
    </location>
</feature>
<feature type="transmembrane region" description="Helical" evidence="1">
    <location>
        <begin position="16"/>
        <end position="34"/>
    </location>
</feature>
<dbReference type="Pfam" id="PF02308">
    <property type="entry name" value="MgtC"/>
    <property type="match status" value="1"/>
</dbReference>
<dbReference type="RefSeq" id="WP_349585769.1">
    <property type="nucleotide sequence ID" value="NZ_JBEFLD010000003.1"/>
</dbReference>
<organism evidence="4 5">
    <name type="scientific">Vogesella oryzagri</name>
    <dbReference type="NCBI Taxonomy" id="3160864"/>
    <lineage>
        <taxon>Bacteria</taxon>
        <taxon>Pseudomonadati</taxon>
        <taxon>Pseudomonadota</taxon>
        <taxon>Betaproteobacteria</taxon>
        <taxon>Neisseriales</taxon>
        <taxon>Chromobacteriaceae</taxon>
        <taxon>Vogesella</taxon>
    </lineage>
</organism>
<feature type="transmembrane region" description="Helical" evidence="1">
    <location>
        <begin position="245"/>
        <end position="261"/>
    </location>
</feature>
<proteinExistence type="predicted"/>
<dbReference type="InterPro" id="IPR025105">
    <property type="entry name" value="DUF4010"/>
</dbReference>
<feature type="transmembrane region" description="Helical" evidence="1">
    <location>
        <begin position="313"/>
        <end position="335"/>
    </location>
</feature>
<feature type="transmembrane region" description="Helical" evidence="1">
    <location>
        <begin position="376"/>
        <end position="397"/>
    </location>
</feature>
<feature type="domain" description="MgtC/SapB/SrpB/YhiD N-terminal" evidence="2">
    <location>
        <begin position="22"/>
        <end position="143"/>
    </location>
</feature>
<evidence type="ECO:0000313" key="4">
    <source>
        <dbReference type="EMBL" id="MEQ6290350.1"/>
    </source>
</evidence>
<feature type="transmembrane region" description="Helical" evidence="1">
    <location>
        <begin position="101"/>
        <end position="118"/>
    </location>
</feature>
<dbReference type="InterPro" id="IPR049177">
    <property type="entry name" value="MgtC_SapB_SrpB_YhiD_N"/>
</dbReference>
<feature type="transmembrane region" description="Helical" evidence="1">
    <location>
        <begin position="69"/>
        <end position="89"/>
    </location>
</feature>
<keyword evidence="5" id="KW-1185">Reference proteome</keyword>
<dbReference type="Pfam" id="PF13194">
    <property type="entry name" value="DUF4010"/>
    <property type="match status" value="1"/>
</dbReference>
<feature type="transmembrane region" description="Helical" evidence="1">
    <location>
        <begin position="273"/>
        <end position="293"/>
    </location>
</feature>
<evidence type="ECO:0000256" key="1">
    <source>
        <dbReference type="SAM" id="Phobius"/>
    </source>
</evidence>
<reference evidence="4" key="1">
    <citation type="submission" date="2024-06" db="EMBL/GenBank/DDBJ databases">
        <title>Genome sequence of Vogesella sp. MAHUQ-64.</title>
        <authorList>
            <person name="Huq M.A."/>
        </authorList>
    </citation>
    <scope>NUCLEOTIDE SEQUENCE</scope>
    <source>
        <strain evidence="4">MAHUQ-64</strain>
    </source>
</reference>
<keyword evidence="1" id="KW-1133">Transmembrane helix</keyword>
<protein>
    <submittedName>
        <fullName evidence="4">MgtC/SapB family protein</fullName>
    </submittedName>
</protein>
<feature type="transmembrane region" description="Helical" evidence="1">
    <location>
        <begin position="186"/>
        <end position="204"/>
    </location>
</feature>
<gene>
    <name evidence="4" type="ORF">ABNW52_06960</name>
</gene>
<dbReference type="Proteomes" id="UP001433638">
    <property type="component" value="Unassembled WGS sequence"/>
</dbReference>
<sequence length="429" mass="45380">MPWDLSAWLQLAGTPYQSLPALLSSLGVGLLIGVERERKHHALAGIRTFPLVCLLGTLLAMLTSTLGSAWLLAAGLLAIAGLGFLPVGARSGDDANEPRTTTVIALLIAYTLGAMIGLGNTELAVALGVITTGLLYLKPELSSFTHRLARHDLLSLLQFAALTFIILPLLPNQGFGPYAAFNPHRVWLLVVLIVGVGLAGYMAVRMLGEKVGAPLLGFMGGLVSTTATSLVYAREAASNPGSQQLATRVILLANMVLFLRLQLLTVAIAPRAAFGMLLIMLPGMALGLLTIFISSRRGQARDGAPELELKNPAQLSIALGFAALFAVVMLCSAWLKDLFGDSGLYMVALVSGINDVDAISLTVMELFSKQLLPLHPLLITVAIAVLTNTVFKFGLIFSIGGRTLALRCLPTFIMAMIGMLGGLWFAALL</sequence>
<evidence type="ECO:0000259" key="3">
    <source>
        <dbReference type="Pfam" id="PF13194"/>
    </source>
</evidence>
<dbReference type="EMBL" id="JBEFLD010000003">
    <property type="protein sequence ID" value="MEQ6290350.1"/>
    <property type="molecule type" value="Genomic_DNA"/>
</dbReference>
<dbReference type="PANTHER" id="PTHR39084:SF1">
    <property type="entry name" value="DUF4010 DOMAIN-CONTAINING PROTEIN"/>
    <property type="match status" value="1"/>
</dbReference>
<evidence type="ECO:0000313" key="5">
    <source>
        <dbReference type="Proteomes" id="UP001433638"/>
    </source>
</evidence>
<feature type="transmembrane region" description="Helical" evidence="1">
    <location>
        <begin position="153"/>
        <end position="171"/>
    </location>
</feature>
<accession>A0ABV1M4S0</accession>
<keyword evidence="1" id="KW-0472">Membrane</keyword>
<comment type="caution">
    <text evidence="4">The sequence shown here is derived from an EMBL/GenBank/DDBJ whole genome shotgun (WGS) entry which is preliminary data.</text>
</comment>
<name>A0ABV1M4S0_9NEIS</name>
<evidence type="ECO:0000259" key="2">
    <source>
        <dbReference type="Pfam" id="PF02308"/>
    </source>
</evidence>